<dbReference type="InterPro" id="IPR016518">
    <property type="entry name" value="Alpha-L-fucosidase"/>
</dbReference>
<dbReference type="EMBL" id="QSUL01000012">
    <property type="protein sequence ID" value="RGN33032.1"/>
    <property type="molecule type" value="Genomic_DNA"/>
</dbReference>
<dbReference type="Pfam" id="PF14498">
    <property type="entry name" value="Glyco_hyd_65N_2"/>
    <property type="match status" value="1"/>
</dbReference>
<dbReference type="Pfam" id="PF22124">
    <property type="entry name" value="Glyco_hydro_95_cat"/>
    <property type="match status" value="1"/>
</dbReference>
<dbReference type="InterPro" id="IPR027414">
    <property type="entry name" value="GH95_N_dom"/>
</dbReference>
<dbReference type="GO" id="GO:0004560">
    <property type="term" value="F:alpha-L-fucosidase activity"/>
    <property type="evidence" value="ECO:0007669"/>
    <property type="project" value="InterPro"/>
</dbReference>
<sequence>MKIVLFFLGLFIPVVLIASEKSGDSCNHQLYYMAPAAIWEETLPLGNGRLGMMPDGGIQRERIVLNEISLWSGAEADYSNPDASKSLPTIRRLLFEGKNREAQEVMYSSFVPRKQEADKRYGTYQVLGNLNIDFIYPEIGASASIAPRVMEAEAKPQILDYKRGLSLRDALAYTSFRQNGVTYRREYFVSRDNDVIVVHLTADRKGGLSFSATLERAKSAVVRMDGQTLLMNGVLDSGISEKEGMKYRVAMRLVAKGGKQDVSVKNGLTLKYGDEAWLILSATTSFAAEGTCFWGEHYIQACDSLLENAEMKIKNELSAHKVFSFVSLQDSHIIAHRAFYDRVSLTLPGTEDDLLPTDERIIRFAQKDSPSLANLYYNYGRYLLISSTRPGSLPPNLQGLWANTLQTPWNGDYHTNINVQMNHWPLEQAGLSELYQPLITMIERLIPSGEKTARCFYGDKADGWVLHMMTNVWNYTVPGERPSWGATNTGGVWLCAHLWEHYLYTKDEEYLRRIYPVLKGATQFFSSTVVQEPKHGWLVTAPSSSPENDFYVPGDSTTRVSVCMGPTMDIQLLTELYTNVITAARLLNCDADYVAKLETDLRKFPPMQISKGGYLQEWLEDYKEADVHHRHVSHLYGLYPSNLISTDATPKLAEACRVTLNRRGDGGTGWSRAWKINFWARLGDGNRAWALFKSLLQPAVNTKTGKYGSGTFSNLFCSHPPFQIDGNYGGTAGIGEMLLQSQNGMIELLPAIPDGWHTGSFCGMRVRGGASIDLDWKDGRATKVAVTALVSGSFTLKMPARVSRAEIKKRGIKHKFTTKTFSLDLCQGERCEILFY</sequence>
<evidence type="ECO:0000259" key="3">
    <source>
        <dbReference type="Pfam" id="PF22124"/>
    </source>
</evidence>
<dbReference type="PIRSF" id="PIRSF007663">
    <property type="entry name" value="UCP007663"/>
    <property type="match status" value="1"/>
</dbReference>
<protein>
    <submittedName>
        <fullName evidence="4">Glycoside hydrolase family 95 protein</fullName>
    </submittedName>
</protein>
<dbReference type="SUPFAM" id="SSF48208">
    <property type="entry name" value="Six-hairpin glycosidases"/>
    <property type="match status" value="1"/>
</dbReference>
<dbReference type="GO" id="GO:0005975">
    <property type="term" value="P:carbohydrate metabolic process"/>
    <property type="evidence" value="ECO:0007669"/>
    <property type="project" value="InterPro"/>
</dbReference>
<evidence type="ECO:0000313" key="4">
    <source>
        <dbReference type="EMBL" id="RGN33032.1"/>
    </source>
</evidence>
<dbReference type="PANTHER" id="PTHR31084:SF0">
    <property type="entry name" value="ALPHA-L-FUCOSIDASE 2"/>
    <property type="match status" value="1"/>
</dbReference>
<gene>
    <name evidence="4" type="ORF">DXB65_17065</name>
</gene>
<keyword evidence="4" id="KW-0378">Hydrolase</keyword>
<accession>A0A3E5B629</accession>
<dbReference type="InterPro" id="IPR054363">
    <property type="entry name" value="GH95_cat"/>
</dbReference>
<dbReference type="InterPro" id="IPR049053">
    <property type="entry name" value="AFCA-like_C"/>
</dbReference>
<reference evidence="4 5" key="1">
    <citation type="submission" date="2018-08" db="EMBL/GenBank/DDBJ databases">
        <title>A genome reference for cultivated species of the human gut microbiota.</title>
        <authorList>
            <person name="Zou Y."/>
            <person name="Xue W."/>
            <person name="Luo G."/>
        </authorList>
    </citation>
    <scope>NUCLEOTIDE SEQUENCE [LARGE SCALE GENOMIC DNA]</scope>
    <source>
        <strain evidence="4 5">OM05-15BH</strain>
    </source>
</reference>
<feature type="domain" description="Glycosyl hydrolase family 95 N-terminal" evidence="1">
    <location>
        <begin position="30"/>
        <end position="288"/>
    </location>
</feature>
<comment type="caution">
    <text evidence="4">The sequence shown here is derived from an EMBL/GenBank/DDBJ whole genome shotgun (WGS) entry which is preliminary data.</text>
</comment>
<name>A0A3E5B629_9BACE</name>
<feature type="domain" description="Glycosyl hydrolase family 95 catalytic" evidence="3">
    <location>
        <begin position="326"/>
        <end position="738"/>
    </location>
</feature>
<dbReference type="Pfam" id="PF21307">
    <property type="entry name" value="Glyco_hydro_95_C"/>
    <property type="match status" value="1"/>
</dbReference>
<evidence type="ECO:0000259" key="2">
    <source>
        <dbReference type="Pfam" id="PF21307"/>
    </source>
</evidence>
<proteinExistence type="predicted"/>
<dbReference type="Proteomes" id="UP000260983">
    <property type="component" value="Unassembled WGS sequence"/>
</dbReference>
<dbReference type="InterPro" id="IPR012341">
    <property type="entry name" value="6hp_glycosidase-like_sf"/>
</dbReference>
<dbReference type="PANTHER" id="PTHR31084">
    <property type="entry name" value="ALPHA-L-FUCOSIDASE 2"/>
    <property type="match status" value="1"/>
</dbReference>
<dbReference type="AlphaFoldDB" id="A0A3E5B629"/>
<organism evidence="4 5">
    <name type="scientific">Bacteroides oleiciplenus</name>
    <dbReference type="NCBI Taxonomy" id="626931"/>
    <lineage>
        <taxon>Bacteria</taxon>
        <taxon>Pseudomonadati</taxon>
        <taxon>Bacteroidota</taxon>
        <taxon>Bacteroidia</taxon>
        <taxon>Bacteroidales</taxon>
        <taxon>Bacteroidaceae</taxon>
        <taxon>Bacteroides</taxon>
    </lineage>
</organism>
<dbReference type="Gene3D" id="1.50.10.10">
    <property type="match status" value="1"/>
</dbReference>
<evidence type="ECO:0000259" key="1">
    <source>
        <dbReference type="Pfam" id="PF14498"/>
    </source>
</evidence>
<dbReference type="InterPro" id="IPR008928">
    <property type="entry name" value="6-hairpin_glycosidase_sf"/>
</dbReference>
<evidence type="ECO:0000313" key="5">
    <source>
        <dbReference type="Proteomes" id="UP000260983"/>
    </source>
</evidence>
<feature type="domain" description="Alpha fucosidase A-like C-terminal" evidence="2">
    <location>
        <begin position="740"/>
        <end position="828"/>
    </location>
</feature>